<comment type="subcellular location">
    <subcellularLocation>
        <location evidence="5">Cell membrane</location>
        <topology evidence="5">Multi-pass membrane protein</topology>
    </subcellularLocation>
    <subcellularLocation>
        <location evidence="1">Membrane</location>
        <topology evidence="1">Multi-pass membrane protein</topology>
    </subcellularLocation>
</comment>
<feature type="transmembrane region" description="Helical" evidence="5">
    <location>
        <begin position="90"/>
        <end position="109"/>
    </location>
</feature>
<accession>A0A511C9F4</accession>
<dbReference type="PANTHER" id="PTHR43701:SF2">
    <property type="entry name" value="MEMBRANE TRANSPORTER PROTEIN YJNA-RELATED"/>
    <property type="match status" value="1"/>
</dbReference>
<keyword evidence="5" id="KW-1003">Cell membrane</keyword>
<evidence type="ECO:0000313" key="7">
    <source>
        <dbReference type="Proteomes" id="UP000321579"/>
    </source>
</evidence>
<evidence type="ECO:0000256" key="5">
    <source>
        <dbReference type="RuleBase" id="RU363041"/>
    </source>
</evidence>
<evidence type="ECO:0000256" key="2">
    <source>
        <dbReference type="ARBA" id="ARBA00022692"/>
    </source>
</evidence>
<sequence length="280" mass="30447">MTNVTVAARNTSNLCKKLQMEYIGYLASIIIGLSLGLIGGGGSILTIPILVYLFKIDPELATTYSLFIVGVTAFYGGYSHYKLGNLKLKTALYFAIPSIVAILIIREVIFPKIASTLFTIASYAVSKDLLIMIVFAILMISASISMIKKNKTEETIYKTNYTQLSIIGFLVGIVTGFLGAGGGFLIIPALLFFANLPMKQAVGTSLLIIFINSAIGFAGDLYLNTPIDYGFLLTISAMAFVGMFIGILLSKRIDGRKLKPIFGWFVLVMGIYIIIKEVLL</sequence>
<keyword evidence="4 5" id="KW-0472">Membrane</keyword>
<keyword evidence="2 5" id="KW-0812">Transmembrane</keyword>
<feature type="transmembrane region" description="Helical" evidence="5">
    <location>
        <begin position="229"/>
        <end position="249"/>
    </location>
</feature>
<dbReference type="InterPro" id="IPR051598">
    <property type="entry name" value="TSUP/Inactive_protease-like"/>
</dbReference>
<protein>
    <recommendedName>
        <fullName evidence="5">Probable membrane transporter protein</fullName>
    </recommendedName>
</protein>
<organism evidence="6 7">
    <name type="scientific">Flavobacterium glycines</name>
    <dbReference type="NCBI Taxonomy" id="551990"/>
    <lineage>
        <taxon>Bacteria</taxon>
        <taxon>Pseudomonadati</taxon>
        <taxon>Bacteroidota</taxon>
        <taxon>Flavobacteriia</taxon>
        <taxon>Flavobacteriales</taxon>
        <taxon>Flavobacteriaceae</taxon>
        <taxon>Flavobacterium</taxon>
    </lineage>
</organism>
<name>A0A511C9F4_9FLAO</name>
<comment type="caution">
    <text evidence="6">The sequence shown here is derived from an EMBL/GenBank/DDBJ whole genome shotgun (WGS) entry which is preliminary data.</text>
</comment>
<feature type="transmembrane region" description="Helical" evidence="5">
    <location>
        <begin position="167"/>
        <end position="194"/>
    </location>
</feature>
<dbReference type="Proteomes" id="UP000321579">
    <property type="component" value="Unassembled WGS sequence"/>
</dbReference>
<dbReference type="PANTHER" id="PTHR43701">
    <property type="entry name" value="MEMBRANE TRANSPORTER PROTEIN MJ0441-RELATED"/>
    <property type="match status" value="1"/>
</dbReference>
<feature type="transmembrane region" description="Helical" evidence="5">
    <location>
        <begin position="22"/>
        <end position="54"/>
    </location>
</feature>
<evidence type="ECO:0000256" key="3">
    <source>
        <dbReference type="ARBA" id="ARBA00022989"/>
    </source>
</evidence>
<gene>
    <name evidence="6" type="ORF">FGL01_00190</name>
</gene>
<keyword evidence="3 5" id="KW-1133">Transmembrane helix</keyword>
<dbReference type="EMBL" id="BJVF01000001">
    <property type="protein sequence ID" value="GEL09280.1"/>
    <property type="molecule type" value="Genomic_DNA"/>
</dbReference>
<feature type="transmembrane region" description="Helical" evidence="5">
    <location>
        <begin position="261"/>
        <end position="279"/>
    </location>
</feature>
<dbReference type="AlphaFoldDB" id="A0A511C9F4"/>
<evidence type="ECO:0000256" key="1">
    <source>
        <dbReference type="ARBA" id="ARBA00004141"/>
    </source>
</evidence>
<proteinExistence type="inferred from homology"/>
<dbReference type="GO" id="GO:0005886">
    <property type="term" value="C:plasma membrane"/>
    <property type="evidence" value="ECO:0007669"/>
    <property type="project" value="UniProtKB-SubCell"/>
</dbReference>
<evidence type="ECO:0000256" key="4">
    <source>
        <dbReference type="ARBA" id="ARBA00023136"/>
    </source>
</evidence>
<reference evidence="6 7" key="1">
    <citation type="submission" date="2019-07" db="EMBL/GenBank/DDBJ databases">
        <title>Whole genome shotgun sequence of Flavobacterium glycines NBRC 105008.</title>
        <authorList>
            <person name="Hosoyama A."/>
            <person name="Uohara A."/>
            <person name="Ohji S."/>
            <person name="Ichikawa N."/>
        </authorList>
    </citation>
    <scope>NUCLEOTIDE SEQUENCE [LARGE SCALE GENOMIC DNA]</scope>
    <source>
        <strain evidence="6 7">NBRC 105008</strain>
    </source>
</reference>
<evidence type="ECO:0000313" key="6">
    <source>
        <dbReference type="EMBL" id="GEL09280.1"/>
    </source>
</evidence>
<feature type="transmembrane region" description="Helical" evidence="5">
    <location>
        <begin position="61"/>
        <end position="78"/>
    </location>
</feature>
<feature type="transmembrane region" description="Helical" evidence="5">
    <location>
        <begin position="201"/>
        <end position="223"/>
    </location>
</feature>
<dbReference type="InterPro" id="IPR002781">
    <property type="entry name" value="TM_pro_TauE-like"/>
</dbReference>
<feature type="transmembrane region" description="Helical" evidence="5">
    <location>
        <begin position="129"/>
        <end position="147"/>
    </location>
</feature>
<comment type="similarity">
    <text evidence="5">Belongs to the 4-toluene sulfonate uptake permease (TSUP) (TC 2.A.102) family.</text>
</comment>
<dbReference type="Pfam" id="PF01925">
    <property type="entry name" value="TauE"/>
    <property type="match status" value="1"/>
</dbReference>